<evidence type="ECO:0000313" key="1">
    <source>
        <dbReference type="EMBL" id="KAI4341924.1"/>
    </source>
</evidence>
<accession>A0ACB9NYX6</accession>
<organism evidence="1 2">
    <name type="scientific">Melastoma candidum</name>
    <dbReference type="NCBI Taxonomy" id="119954"/>
    <lineage>
        <taxon>Eukaryota</taxon>
        <taxon>Viridiplantae</taxon>
        <taxon>Streptophyta</taxon>
        <taxon>Embryophyta</taxon>
        <taxon>Tracheophyta</taxon>
        <taxon>Spermatophyta</taxon>
        <taxon>Magnoliopsida</taxon>
        <taxon>eudicotyledons</taxon>
        <taxon>Gunneridae</taxon>
        <taxon>Pentapetalae</taxon>
        <taxon>rosids</taxon>
        <taxon>malvids</taxon>
        <taxon>Myrtales</taxon>
        <taxon>Melastomataceae</taxon>
        <taxon>Melastomatoideae</taxon>
        <taxon>Melastomateae</taxon>
        <taxon>Melastoma</taxon>
    </lineage>
</organism>
<dbReference type="EMBL" id="CM042886">
    <property type="protein sequence ID" value="KAI4341924.1"/>
    <property type="molecule type" value="Genomic_DNA"/>
</dbReference>
<evidence type="ECO:0000313" key="2">
    <source>
        <dbReference type="Proteomes" id="UP001057402"/>
    </source>
</evidence>
<protein>
    <submittedName>
        <fullName evidence="1">Uncharacterized protein</fullName>
    </submittedName>
</protein>
<sequence length="1189" mass="132912">MFTEGLDELALHWVKQGSRGDNLDSPSHRSPEEVSPSRLPDPFPKPCVSSFSHVLPPLKFHSGLLSPHLVVPPDEFHQDEDEAVGDDDGESVASALSCANCAASVGEGNVPVMPHEDGDLCCVDDMFRDMPSVGMRRVAASLNRGHLLEKLRVDVPRATRRLTSDGEMGNKSWGASSLNPGPATTDGRVLREHVLWRNSNLSKLGLVGRDGSELGTPSAPPVMVAEDGIEVESDQERVFESSAETQRSIGRRCLSDELVVSEDGEDVNMSMSSSKANDDAHTAEGEMQGVADQSYAQVPNRRVNSLDGSPHYSVSGQYAWQTLIAHDACTRLCLFAWAKGCQEAPEFLRDECLVLRNAFGLQNLLLHPKNAKNRDTSGTKNIDPIHKKGRSLVGKIRVEVKKIRIFPMRKLKSTYSQRSALNLQSGAHYVKQISSLVKTGVLRMGPFTISSEEHLSCVFQLKSSLEDPQAETTAICLHPGESHVFFPENQSDALLVELQDKRKSVLGQTTLAISSFADSPGEKLRWCSIYDGDNACIGKIQLFAGVSVTFDDTPNVKGGTVTETLAYDLVLDAAMRAQNFHSRNLQLHGLWKWLLIEFADYYDVSDSYTKLRYLSQIMNVATPTKDCLELVYELLVPILKAKSERSLTRQEKGILLECENQLEILLASVFENYKSLDETSGTGFMNVFGSIPDSSAPALAPAVQVFTLLHDILTEDAQNRLRGYLQTAAKKRCQKHMLETDEFTSSNAESILVDEVTMSTAYLKMKNLCNNLSAEILADIKIHNQHILPSSIDLSNIGAAVYSIQLAKRITSFLSVWPPSSPLPYVNDLLKATADFERNLELWNISPVQGGLNSRSIFHNYILVWIQDMELNLLELCKGEKVPWSGVMTNHFTSPFAEDMYNKMEKCLLEYEVIINHWPQYSLTLENAAADVERAIIRALEKQYSDILTPLKHGIPERLNMHVQKLTRRQSSSAYCVPSQLGIFLNTLKRILDVSHNNVEDMLKCWASCLPTTGDKRSVFGEQMNAVTVLLRTKYKTYLQAIVGKLMNNMQASRNTRLKRILEEMTEEDGETEIREKMQILRSQLIDTVSNLQEVFSSQIFVSLCRGIWDTLGQIVLKFLEGRKENRVWYNGSYYVLVILDDTFASQMQRLMGNALQEKDIEPPRSVLEARSILCKDPEKNTGSSTYYF</sequence>
<dbReference type="Proteomes" id="UP001057402">
    <property type="component" value="Chromosome 7"/>
</dbReference>
<gene>
    <name evidence="1" type="ORF">MLD38_026593</name>
</gene>
<name>A0ACB9NYX6_9MYRT</name>
<proteinExistence type="predicted"/>
<comment type="caution">
    <text evidence="1">The sequence shown here is derived from an EMBL/GenBank/DDBJ whole genome shotgun (WGS) entry which is preliminary data.</text>
</comment>
<reference evidence="2" key="1">
    <citation type="journal article" date="2023" name="Front. Plant Sci.">
        <title>Chromosomal-level genome assembly of Melastoma candidum provides insights into trichome evolution.</title>
        <authorList>
            <person name="Zhong Y."/>
            <person name="Wu W."/>
            <person name="Sun C."/>
            <person name="Zou P."/>
            <person name="Liu Y."/>
            <person name="Dai S."/>
            <person name="Zhou R."/>
        </authorList>
    </citation>
    <scope>NUCLEOTIDE SEQUENCE [LARGE SCALE GENOMIC DNA]</scope>
</reference>
<keyword evidence="2" id="KW-1185">Reference proteome</keyword>